<dbReference type="GO" id="GO:0006913">
    <property type="term" value="P:nucleocytoplasmic transport"/>
    <property type="evidence" value="ECO:0007669"/>
    <property type="project" value="TreeGrafter"/>
</dbReference>
<dbReference type="PANTHER" id="PTHR24113">
    <property type="entry name" value="RAN GTPASE-ACTIVATING PROTEIN 1"/>
    <property type="match status" value="1"/>
</dbReference>
<evidence type="ECO:0000313" key="5">
    <source>
        <dbReference type="Proteomes" id="UP000009168"/>
    </source>
</evidence>
<dbReference type="Pfam" id="PF13516">
    <property type="entry name" value="LRR_6"/>
    <property type="match status" value="2"/>
</dbReference>
<organism evidence="4 5">
    <name type="scientific">Tetrahymena thermophila (strain SB210)</name>
    <dbReference type="NCBI Taxonomy" id="312017"/>
    <lineage>
        <taxon>Eukaryota</taxon>
        <taxon>Sar</taxon>
        <taxon>Alveolata</taxon>
        <taxon>Ciliophora</taxon>
        <taxon>Intramacronucleata</taxon>
        <taxon>Oligohymenophorea</taxon>
        <taxon>Hymenostomatida</taxon>
        <taxon>Tetrahymenina</taxon>
        <taxon>Tetrahymenidae</taxon>
        <taxon>Tetrahymena</taxon>
    </lineage>
</organism>
<protein>
    <submittedName>
        <fullName evidence="4">Kinase domain protein</fullName>
    </submittedName>
</protein>
<keyword evidence="4" id="KW-0418">Kinase</keyword>
<dbReference type="GO" id="GO:0005829">
    <property type="term" value="C:cytosol"/>
    <property type="evidence" value="ECO:0007669"/>
    <property type="project" value="TreeGrafter"/>
</dbReference>
<proteinExistence type="predicted"/>
<keyword evidence="5" id="KW-1185">Reference proteome</keyword>
<dbReference type="GO" id="GO:0048471">
    <property type="term" value="C:perinuclear region of cytoplasm"/>
    <property type="evidence" value="ECO:0007669"/>
    <property type="project" value="TreeGrafter"/>
</dbReference>
<dbReference type="SUPFAM" id="SSF52047">
    <property type="entry name" value="RNI-like"/>
    <property type="match status" value="1"/>
</dbReference>
<dbReference type="AlphaFoldDB" id="W7XD82"/>
<dbReference type="InterPro" id="IPR027038">
    <property type="entry name" value="RanGap"/>
</dbReference>
<dbReference type="GeneID" id="24440140"/>
<dbReference type="KEGG" id="tet:TTHERM_000672288"/>
<dbReference type="Proteomes" id="UP000009168">
    <property type="component" value="Unassembled WGS sequence"/>
</dbReference>
<evidence type="ECO:0000256" key="3">
    <source>
        <dbReference type="ARBA" id="ARBA00022737"/>
    </source>
</evidence>
<name>W7XD82_TETTS</name>
<dbReference type="RefSeq" id="XP_012652884.1">
    <property type="nucleotide sequence ID" value="XM_012797430.1"/>
</dbReference>
<keyword evidence="4" id="KW-0808">Transferase</keyword>
<dbReference type="PANTHER" id="PTHR24113:SF12">
    <property type="entry name" value="RAN GTPASE-ACTIVATING PROTEIN 1"/>
    <property type="match status" value="1"/>
</dbReference>
<evidence type="ECO:0000313" key="4">
    <source>
        <dbReference type="EMBL" id="EWS74583.1"/>
    </source>
</evidence>
<evidence type="ECO:0000256" key="1">
    <source>
        <dbReference type="ARBA" id="ARBA00022468"/>
    </source>
</evidence>
<dbReference type="InterPro" id="IPR001611">
    <property type="entry name" value="Leu-rich_rpt"/>
</dbReference>
<dbReference type="EMBL" id="GG662711">
    <property type="protein sequence ID" value="EWS74583.1"/>
    <property type="molecule type" value="Genomic_DNA"/>
</dbReference>
<keyword evidence="1" id="KW-0343">GTPase activation</keyword>
<evidence type="ECO:0000256" key="2">
    <source>
        <dbReference type="ARBA" id="ARBA00022614"/>
    </source>
</evidence>
<dbReference type="InParanoid" id="W7XD82"/>
<dbReference type="GO" id="GO:0005096">
    <property type="term" value="F:GTPase activator activity"/>
    <property type="evidence" value="ECO:0007669"/>
    <property type="project" value="UniProtKB-KW"/>
</dbReference>
<gene>
    <name evidence="4" type="ORF">TTHERM_000672288</name>
</gene>
<dbReference type="InterPro" id="IPR032675">
    <property type="entry name" value="LRR_dom_sf"/>
</dbReference>
<accession>W7XD82</accession>
<dbReference type="GO" id="GO:0016301">
    <property type="term" value="F:kinase activity"/>
    <property type="evidence" value="ECO:0007669"/>
    <property type="project" value="UniProtKB-KW"/>
</dbReference>
<reference evidence="5" key="1">
    <citation type="journal article" date="2006" name="PLoS Biol.">
        <title>Macronuclear genome sequence of the ciliate Tetrahymena thermophila, a model eukaryote.</title>
        <authorList>
            <person name="Eisen J.A."/>
            <person name="Coyne R.S."/>
            <person name="Wu M."/>
            <person name="Wu D."/>
            <person name="Thiagarajan M."/>
            <person name="Wortman J.R."/>
            <person name="Badger J.H."/>
            <person name="Ren Q."/>
            <person name="Amedeo P."/>
            <person name="Jones K.M."/>
            <person name="Tallon L.J."/>
            <person name="Delcher A.L."/>
            <person name="Salzberg S.L."/>
            <person name="Silva J.C."/>
            <person name="Haas B.J."/>
            <person name="Majoros W.H."/>
            <person name="Farzad M."/>
            <person name="Carlton J.M."/>
            <person name="Smith R.K. Jr."/>
            <person name="Garg J."/>
            <person name="Pearlman R.E."/>
            <person name="Karrer K.M."/>
            <person name="Sun L."/>
            <person name="Manning G."/>
            <person name="Elde N.C."/>
            <person name="Turkewitz A.P."/>
            <person name="Asai D.J."/>
            <person name="Wilkes D.E."/>
            <person name="Wang Y."/>
            <person name="Cai H."/>
            <person name="Collins K."/>
            <person name="Stewart B.A."/>
            <person name="Lee S.R."/>
            <person name="Wilamowska K."/>
            <person name="Weinberg Z."/>
            <person name="Ruzzo W.L."/>
            <person name="Wloga D."/>
            <person name="Gaertig J."/>
            <person name="Frankel J."/>
            <person name="Tsao C.-C."/>
            <person name="Gorovsky M.A."/>
            <person name="Keeling P.J."/>
            <person name="Waller R.F."/>
            <person name="Patron N.J."/>
            <person name="Cherry J.M."/>
            <person name="Stover N.A."/>
            <person name="Krieger C.J."/>
            <person name="del Toro C."/>
            <person name="Ryder H.F."/>
            <person name="Williamson S.C."/>
            <person name="Barbeau R.A."/>
            <person name="Hamilton E.P."/>
            <person name="Orias E."/>
        </authorList>
    </citation>
    <scope>NUCLEOTIDE SEQUENCE [LARGE SCALE GENOMIC DNA]</scope>
    <source>
        <strain evidence="5">SB210</strain>
    </source>
</reference>
<keyword evidence="2" id="KW-0433">Leucine-rich repeat</keyword>
<dbReference type="Gene3D" id="3.80.10.10">
    <property type="entry name" value="Ribonuclease Inhibitor"/>
    <property type="match status" value="1"/>
</dbReference>
<dbReference type="GO" id="GO:0005634">
    <property type="term" value="C:nucleus"/>
    <property type="evidence" value="ECO:0007669"/>
    <property type="project" value="TreeGrafter"/>
</dbReference>
<keyword evidence="3" id="KW-0677">Repeat</keyword>
<sequence length="270" mass="31086">MQALKFKEFMASTDLSTIDKLIFDFNNLSKQQVKLIPQFFKKIAQCNNLKYLFLDNIHGPEVPELIEFSNYIATCQSIEELFLDFCYKNIDDLTLPDILKFLPSLKCLKFFEIYLQNNNITANGIQLLGNLIIECKYIEQLCLQLGSNQIGNEGLFSICNEFQYLNNLTNLTLYAYNNQINDEGISGAGFGLFKCKNLKYLDIDFTLNDITDKGALELVKYISKFNSLAFLKIYMMDCNIKFPKNLIKVLKKTKLLARLVALFISDKNVI</sequence>
<dbReference type="GO" id="GO:0031267">
    <property type="term" value="F:small GTPase binding"/>
    <property type="evidence" value="ECO:0007669"/>
    <property type="project" value="TreeGrafter"/>
</dbReference>